<reference evidence="1 2" key="1">
    <citation type="journal article" date="2013" name="Front. Microbiol.">
        <title>Comparative genomic analyses of the cyanobacterium, Lyngbya aestuarii BL J, a powerful hydrogen producer.</title>
        <authorList>
            <person name="Kothari A."/>
            <person name="Vaughn M."/>
            <person name="Garcia-Pichel F."/>
        </authorList>
    </citation>
    <scope>NUCLEOTIDE SEQUENCE [LARGE SCALE GENOMIC DNA]</scope>
    <source>
        <strain evidence="1 2">BL J</strain>
    </source>
</reference>
<accession>U7QL01</accession>
<gene>
    <name evidence="1" type="ORF">M595_1561</name>
</gene>
<keyword evidence="2" id="KW-1185">Reference proteome</keyword>
<evidence type="ECO:0000313" key="1">
    <source>
        <dbReference type="EMBL" id="ERT08553.1"/>
    </source>
</evidence>
<protein>
    <submittedName>
        <fullName evidence="1">Uncharacterized protein</fullName>
    </submittedName>
</protein>
<dbReference type="Proteomes" id="UP000017127">
    <property type="component" value="Unassembled WGS sequence"/>
</dbReference>
<sequence length="46" mass="5373">MINKLTAKTTTEIKKPTIDLSPNFLNSISNCDEYFHLLQTMTKLEW</sequence>
<proteinExistence type="predicted"/>
<name>U7QL01_9CYAN</name>
<organism evidence="1 2">
    <name type="scientific">Lyngbya aestuarii BL J</name>
    <dbReference type="NCBI Taxonomy" id="1348334"/>
    <lineage>
        <taxon>Bacteria</taxon>
        <taxon>Bacillati</taxon>
        <taxon>Cyanobacteriota</taxon>
        <taxon>Cyanophyceae</taxon>
        <taxon>Oscillatoriophycideae</taxon>
        <taxon>Oscillatoriales</taxon>
        <taxon>Microcoleaceae</taxon>
        <taxon>Lyngbya</taxon>
    </lineage>
</organism>
<comment type="caution">
    <text evidence="1">The sequence shown here is derived from an EMBL/GenBank/DDBJ whole genome shotgun (WGS) entry which is preliminary data.</text>
</comment>
<dbReference type="AlphaFoldDB" id="U7QL01"/>
<dbReference type="EMBL" id="AUZM01000010">
    <property type="protein sequence ID" value="ERT08553.1"/>
    <property type="molecule type" value="Genomic_DNA"/>
</dbReference>
<evidence type="ECO:0000313" key="2">
    <source>
        <dbReference type="Proteomes" id="UP000017127"/>
    </source>
</evidence>